<comment type="caution">
    <text evidence="1">The sequence shown here is derived from an EMBL/GenBank/DDBJ whole genome shotgun (WGS) entry which is preliminary data.</text>
</comment>
<reference evidence="1 2" key="1">
    <citation type="journal article" date="2021" name="Plant Biotechnol. J.">
        <title>Multi-omics assisted identification of the key and species-specific regulatory components of drought-tolerant mechanisms in Gossypium stocksii.</title>
        <authorList>
            <person name="Yu D."/>
            <person name="Ke L."/>
            <person name="Zhang D."/>
            <person name="Wu Y."/>
            <person name="Sun Y."/>
            <person name="Mei J."/>
            <person name="Sun J."/>
            <person name="Sun Y."/>
        </authorList>
    </citation>
    <scope>NUCLEOTIDE SEQUENCE [LARGE SCALE GENOMIC DNA]</scope>
    <source>
        <strain evidence="2">cv. E1</strain>
        <tissue evidence="1">Leaf</tissue>
    </source>
</reference>
<dbReference type="AlphaFoldDB" id="A0A9D3WER1"/>
<gene>
    <name evidence="1" type="ORF">J1N35_004998</name>
</gene>
<dbReference type="EMBL" id="JAIQCV010000002">
    <property type="protein sequence ID" value="KAH1121838.1"/>
    <property type="molecule type" value="Genomic_DNA"/>
</dbReference>
<dbReference type="Proteomes" id="UP000828251">
    <property type="component" value="Unassembled WGS sequence"/>
</dbReference>
<evidence type="ECO:0000313" key="2">
    <source>
        <dbReference type="Proteomes" id="UP000828251"/>
    </source>
</evidence>
<accession>A0A9D3WER1</accession>
<organism evidence="1 2">
    <name type="scientific">Gossypium stocksii</name>
    <dbReference type="NCBI Taxonomy" id="47602"/>
    <lineage>
        <taxon>Eukaryota</taxon>
        <taxon>Viridiplantae</taxon>
        <taxon>Streptophyta</taxon>
        <taxon>Embryophyta</taxon>
        <taxon>Tracheophyta</taxon>
        <taxon>Spermatophyta</taxon>
        <taxon>Magnoliopsida</taxon>
        <taxon>eudicotyledons</taxon>
        <taxon>Gunneridae</taxon>
        <taxon>Pentapetalae</taxon>
        <taxon>rosids</taxon>
        <taxon>malvids</taxon>
        <taxon>Malvales</taxon>
        <taxon>Malvaceae</taxon>
        <taxon>Malvoideae</taxon>
        <taxon>Gossypium</taxon>
    </lineage>
</organism>
<protein>
    <submittedName>
        <fullName evidence="1">Uncharacterized protein</fullName>
    </submittedName>
</protein>
<name>A0A9D3WER1_9ROSI</name>
<sequence length="79" mass="8964">MRQTKCPDGNPWKAKKNNKSRDMLLVLENQILNLEVSIGGVKETFDVVEGRTMSRNYMEEAFSANQDVMKEALNASIDD</sequence>
<proteinExistence type="predicted"/>
<keyword evidence="2" id="KW-1185">Reference proteome</keyword>
<evidence type="ECO:0000313" key="1">
    <source>
        <dbReference type="EMBL" id="KAH1121838.1"/>
    </source>
</evidence>